<gene>
    <name evidence="2" type="ORF">McpAg1_11150</name>
</gene>
<reference evidence="2" key="1">
    <citation type="submission" date="2023-06" db="EMBL/GenBank/DDBJ databases">
        <title>Genome sequence of Methancorpusculaceae sp. Ag1.</title>
        <authorList>
            <person name="Protasov E."/>
            <person name="Platt K."/>
            <person name="Poehlein A."/>
            <person name="Daniel R."/>
            <person name="Brune A."/>
        </authorList>
    </citation>
    <scope>NUCLEOTIDE SEQUENCE</scope>
    <source>
        <strain evidence="2">Ag1</strain>
    </source>
</reference>
<evidence type="ECO:0000313" key="3">
    <source>
        <dbReference type="Proteomes" id="UP001273136"/>
    </source>
</evidence>
<dbReference type="RefSeq" id="WP_338094304.1">
    <property type="nucleotide sequence ID" value="NZ_JAWDKA010000005.1"/>
</dbReference>
<accession>A0AAE4MD21</accession>
<feature type="transmembrane region" description="Helical" evidence="1">
    <location>
        <begin position="33"/>
        <end position="57"/>
    </location>
</feature>
<keyword evidence="1" id="KW-0812">Transmembrane</keyword>
<feature type="transmembrane region" description="Helical" evidence="1">
    <location>
        <begin position="7"/>
        <end position="27"/>
    </location>
</feature>
<evidence type="ECO:0000313" key="2">
    <source>
        <dbReference type="EMBL" id="MDV0441901.1"/>
    </source>
</evidence>
<name>A0AAE4MD21_9EURY</name>
<keyword evidence="3" id="KW-1185">Reference proteome</keyword>
<dbReference type="EMBL" id="JAWDKA010000005">
    <property type="protein sequence ID" value="MDV0441901.1"/>
    <property type="molecule type" value="Genomic_DNA"/>
</dbReference>
<comment type="caution">
    <text evidence="2">The sequence shown here is derived from an EMBL/GenBank/DDBJ whole genome shotgun (WGS) entry which is preliminary data.</text>
</comment>
<keyword evidence="1" id="KW-0472">Membrane</keyword>
<dbReference type="Proteomes" id="UP001273136">
    <property type="component" value="Unassembled WGS sequence"/>
</dbReference>
<protein>
    <submittedName>
        <fullName evidence="2">Uncharacterized protein</fullName>
    </submittedName>
</protein>
<organism evidence="2 3">
    <name type="scientific">Methanorbis furvi</name>
    <dbReference type="NCBI Taxonomy" id="3028299"/>
    <lineage>
        <taxon>Archaea</taxon>
        <taxon>Methanobacteriati</taxon>
        <taxon>Methanobacteriota</taxon>
        <taxon>Stenosarchaea group</taxon>
        <taxon>Methanomicrobia</taxon>
        <taxon>Methanomicrobiales</taxon>
        <taxon>Methanocorpusculaceae</taxon>
        <taxon>Methanorbis</taxon>
    </lineage>
</organism>
<sequence length="59" mass="6177">MDKTGLATLLVGIVLLIVGIILMWYWLPEVIAVVLGGIGIVLALAGVAGIVLGYLMIKE</sequence>
<keyword evidence="1" id="KW-1133">Transmembrane helix</keyword>
<evidence type="ECO:0000256" key="1">
    <source>
        <dbReference type="SAM" id="Phobius"/>
    </source>
</evidence>
<proteinExistence type="predicted"/>
<dbReference type="AlphaFoldDB" id="A0AAE4MD21"/>